<dbReference type="CDD" id="cd02440">
    <property type="entry name" value="AdoMet_MTases"/>
    <property type="match status" value="1"/>
</dbReference>
<dbReference type="InterPro" id="IPR029063">
    <property type="entry name" value="SAM-dependent_MTases_sf"/>
</dbReference>
<dbReference type="AlphaFoldDB" id="A0A1M6SA50"/>
<dbReference type="Proteomes" id="UP000189810">
    <property type="component" value="Chromosome I"/>
</dbReference>
<dbReference type="OrthoDB" id="9791837at2"/>
<organism evidence="1 2">
    <name type="scientific">Thermocrinis minervae</name>
    <dbReference type="NCBI Taxonomy" id="381751"/>
    <lineage>
        <taxon>Bacteria</taxon>
        <taxon>Pseudomonadati</taxon>
        <taxon>Aquificota</taxon>
        <taxon>Aquificia</taxon>
        <taxon>Aquificales</taxon>
        <taxon>Aquificaceae</taxon>
        <taxon>Thermocrinis</taxon>
    </lineage>
</organism>
<sequence>MPNCPVCQTSVEAPSERYVSPYNQQEYKRYSCPNCDLHWWEPLKIIPEFYESEYLTPYREFHEGSRNKIPAYSAPFFKLFPKHIKGRLLDVGCGDGIFLKEAQRQGFEVWGIDFDRKSVETARKKVGVDTIYAMSLEEFYQFAKEKNIKFDVITFFEVLEHQDKPMEFLRMVRGLLKNGGYIAGSVPNRNSIIMKLYSKLYPGDFPPHHFLRFSQKALEETLKRVGFDSEVHPSVRNFSLLIPHTEAITLKLFGIDIEKAHKPILRTISKTSKPGLGSLLYRMLRLTRDVAFTIPTIPLWLIEEGLNLYFQGRKV</sequence>
<evidence type="ECO:0000313" key="2">
    <source>
        <dbReference type="Proteomes" id="UP000189810"/>
    </source>
</evidence>
<dbReference type="PANTHER" id="PTHR43861">
    <property type="entry name" value="TRANS-ACONITATE 2-METHYLTRANSFERASE-RELATED"/>
    <property type="match status" value="1"/>
</dbReference>
<dbReference type="EMBL" id="LT670846">
    <property type="protein sequence ID" value="SHK41418.1"/>
    <property type="molecule type" value="Genomic_DNA"/>
</dbReference>
<gene>
    <name evidence="1" type="ORF">SAMN05444391_0938</name>
</gene>
<evidence type="ECO:0000313" key="1">
    <source>
        <dbReference type="EMBL" id="SHK41418.1"/>
    </source>
</evidence>
<dbReference type="GO" id="GO:0032259">
    <property type="term" value="P:methylation"/>
    <property type="evidence" value="ECO:0007669"/>
    <property type="project" value="UniProtKB-KW"/>
</dbReference>
<dbReference type="Gene3D" id="3.40.50.150">
    <property type="entry name" value="Vaccinia Virus protein VP39"/>
    <property type="match status" value="1"/>
</dbReference>
<name>A0A1M6SA50_9AQUI</name>
<keyword evidence="2" id="KW-1185">Reference proteome</keyword>
<proteinExistence type="predicted"/>
<dbReference type="PANTHER" id="PTHR43861:SF6">
    <property type="entry name" value="METHYLTRANSFERASE TYPE 11"/>
    <property type="match status" value="1"/>
</dbReference>
<protein>
    <submittedName>
        <fullName evidence="1">Methyltransferase domain-containing protein</fullName>
    </submittedName>
</protein>
<keyword evidence="1" id="KW-0808">Transferase</keyword>
<dbReference type="SUPFAM" id="SSF53335">
    <property type="entry name" value="S-adenosyl-L-methionine-dependent methyltransferases"/>
    <property type="match status" value="1"/>
</dbReference>
<keyword evidence="1" id="KW-0489">Methyltransferase</keyword>
<dbReference type="GO" id="GO:0008168">
    <property type="term" value="F:methyltransferase activity"/>
    <property type="evidence" value="ECO:0007669"/>
    <property type="project" value="UniProtKB-KW"/>
</dbReference>
<dbReference type="Pfam" id="PF13489">
    <property type="entry name" value="Methyltransf_23"/>
    <property type="match status" value="1"/>
</dbReference>
<reference evidence="1 2" key="1">
    <citation type="submission" date="2016-11" db="EMBL/GenBank/DDBJ databases">
        <authorList>
            <person name="Jaros S."/>
            <person name="Januszkiewicz K."/>
            <person name="Wedrychowicz H."/>
        </authorList>
    </citation>
    <scope>NUCLEOTIDE SEQUENCE [LARGE SCALE GENOMIC DNA]</scope>
    <source>
        <strain evidence="1 2">DSM 19557</strain>
    </source>
</reference>
<dbReference type="STRING" id="381751.SAMN05444391_0938"/>
<dbReference type="RefSeq" id="WP_079654065.1">
    <property type="nucleotide sequence ID" value="NZ_LT670846.1"/>
</dbReference>
<accession>A0A1M6SA50</accession>